<dbReference type="InterPro" id="IPR023299">
    <property type="entry name" value="ATPase_P-typ_cyto_dom_N"/>
</dbReference>
<proteinExistence type="inferred from homology"/>
<evidence type="ECO:0000256" key="11">
    <source>
        <dbReference type="ARBA" id="ARBA00022967"/>
    </source>
</evidence>
<feature type="transmembrane region" description="Helical" evidence="15">
    <location>
        <begin position="678"/>
        <end position="698"/>
    </location>
</feature>
<dbReference type="SUPFAM" id="SSF56784">
    <property type="entry name" value="HAD-like"/>
    <property type="match status" value="1"/>
</dbReference>
<dbReference type="PROSITE" id="PS50846">
    <property type="entry name" value="HMA_2"/>
    <property type="match status" value="1"/>
</dbReference>
<accession>A0A363UNJ0</accession>
<sequence>MTPVSTATVEPPVATDLPGVPVAGGRRSVILAVPGMHCGACVRRIEAALGVHRVVMRPSLATRTVELEFDPRRSPLTALVDALEQAGFPGRPVAAPAAADLSRQSYARSVRRVVLAAFLTMQVMMLAWPSYLSGGTLEPGVDRLLTFAQWLLATPVVFYAGWPFLSGAWRDVRNATPSMDLPVGLALITAYGFSAWHTVSGAGTVYFDSAVMFVLFLSLGRLLEARGRLQAAERVRHVLADQPTMARVRDGDGWTEQAVATVVPGMQVQVRPGETVPVDGRLVGRGAHLSQAVLTGEPAPRWFDVDASVLAGSVLVDEAPVTLTATAAGTDTTLAAIGRAMHRALSERPPAQVLADRIAGVFILAVLVGAAAAGWAWWSAGPDRAVEIMLAVLVASCPCALSLAVPAVLAAAIGRLSRLGVLPARARALLAAGRIDTVVFDKTGTLTEDGLVRQVVRVRPGCHAEQALQLAAAVERASTHPIARAFDDIEAAPAHAACVDRGSVSGEVAGLQVVLSTAGSEDLRQLDVEPSPELTWIALRVDGVLEAVFGLAATRRSDALQTVQQLQAMGCHVHLLSGDTPAAANHFAASLGMDAATGGCTPADKLAYLQSLRARGHRVAMVGDGINDSPTLAAADVGIALGSGTGLAQSSADAILMDGRLGGVVDLLRAARTVRRRITQNVVWALGYNAAVYPLAALGYLPPWGAAIGMATSSAWVVANAIRRVPDRTRPATHPSAVAA</sequence>
<evidence type="ECO:0000256" key="9">
    <source>
        <dbReference type="ARBA" id="ARBA00022840"/>
    </source>
</evidence>
<evidence type="ECO:0000256" key="3">
    <source>
        <dbReference type="ARBA" id="ARBA00022448"/>
    </source>
</evidence>
<feature type="transmembrane region" description="Helical" evidence="15">
    <location>
        <begin position="147"/>
        <end position="169"/>
    </location>
</feature>
<dbReference type="NCBIfam" id="TIGR01494">
    <property type="entry name" value="ATPase_P-type"/>
    <property type="match status" value="1"/>
</dbReference>
<keyword evidence="18" id="KW-1185">Reference proteome</keyword>
<keyword evidence="6 15" id="KW-0812">Transmembrane</keyword>
<keyword evidence="8 15" id="KW-0547">Nucleotide-binding</keyword>
<dbReference type="Gene3D" id="3.40.50.1000">
    <property type="entry name" value="HAD superfamily/HAD-like"/>
    <property type="match status" value="2"/>
</dbReference>
<keyword evidence="10" id="KW-0460">Magnesium</keyword>
<dbReference type="NCBIfam" id="TIGR01525">
    <property type="entry name" value="ATPase-IB_hvy"/>
    <property type="match status" value="1"/>
</dbReference>
<dbReference type="OrthoDB" id="9814270at2"/>
<dbReference type="PRINTS" id="PR00119">
    <property type="entry name" value="CATATPASE"/>
</dbReference>
<protein>
    <submittedName>
        <fullName evidence="17">Cadmium-translocating P-type ATPase</fullName>
    </submittedName>
</protein>
<dbReference type="InterPro" id="IPR023214">
    <property type="entry name" value="HAD_sf"/>
</dbReference>
<keyword evidence="12 15" id="KW-1133">Transmembrane helix</keyword>
<evidence type="ECO:0000256" key="1">
    <source>
        <dbReference type="ARBA" id="ARBA00004651"/>
    </source>
</evidence>
<dbReference type="RefSeq" id="WP_109719091.1">
    <property type="nucleotide sequence ID" value="NZ_QEQK01000003.1"/>
</dbReference>
<dbReference type="InterPro" id="IPR001757">
    <property type="entry name" value="P_typ_ATPase"/>
</dbReference>
<evidence type="ECO:0000256" key="15">
    <source>
        <dbReference type="RuleBase" id="RU362081"/>
    </source>
</evidence>
<dbReference type="EMBL" id="QEQK01000003">
    <property type="protein sequence ID" value="PWN57010.1"/>
    <property type="molecule type" value="Genomic_DNA"/>
</dbReference>
<feature type="transmembrane region" description="Helical" evidence="15">
    <location>
        <begin position="205"/>
        <end position="223"/>
    </location>
</feature>
<comment type="similarity">
    <text evidence="2 15">Belongs to the cation transport ATPase (P-type) (TC 3.A.3) family. Type IB subfamily.</text>
</comment>
<evidence type="ECO:0000256" key="8">
    <source>
        <dbReference type="ARBA" id="ARBA00022741"/>
    </source>
</evidence>
<dbReference type="SUPFAM" id="SSF55008">
    <property type="entry name" value="HMA, heavy metal-associated domain"/>
    <property type="match status" value="1"/>
</dbReference>
<dbReference type="NCBIfam" id="TIGR01511">
    <property type="entry name" value="ATPase-IB1_Cu"/>
    <property type="match status" value="1"/>
</dbReference>
<dbReference type="SUPFAM" id="SSF81665">
    <property type="entry name" value="Calcium ATPase, transmembrane domain M"/>
    <property type="match status" value="1"/>
</dbReference>
<evidence type="ECO:0000256" key="7">
    <source>
        <dbReference type="ARBA" id="ARBA00022723"/>
    </source>
</evidence>
<comment type="caution">
    <text evidence="17">The sequence shown here is derived from an EMBL/GenBank/DDBJ whole genome shotgun (WGS) entry which is preliminary data.</text>
</comment>
<name>A0A363UNJ0_9GAMM</name>
<keyword evidence="4 15" id="KW-1003">Cell membrane</keyword>
<keyword evidence="5" id="KW-0597">Phosphoprotein</keyword>
<dbReference type="Pfam" id="PF00122">
    <property type="entry name" value="E1-E2_ATPase"/>
    <property type="match status" value="1"/>
</dbReference>
<dbReference type="AlphaFoldDB" id="A0A363UNJ0"/>
<dbReference type="GO" id="GO:0005886">
    <property type="term" value="C:plasma membrane"/>
    <property type="evidence" value="ECO:0007669"/>
    <property type="project" value="UniProtKB-SubCell"/>
</dbReference>
<dbReference type="GO" id="GO:0005507">
    <property type="term" value="F:copper ion binding"/>
    <property type="evidence" value="ECO:0007669"/>
    <property type="project" value="TreeGrafter"/>
</dbReference>
<gene>
    <name evidence="17" type="primary">cadA</name>
    <name evidence="17" type="ORF">DEH80_03465</name>
</gene>
<feature type="transmembrane region" description="Helical" evidence="15">
    <location>
        <begin position="181"/>
        <end position="199"/>
    </location>
</feature>
<evidence type="ECO:0000313" key="18">
    <source>
        <dbReference type="Proteomes" id="UP000251800"/>
    </source>
</evidence>
<dbReference type="Gene3D" id="2.70.150.10">
    <property type="entry name" value="Calcium-transporting ATPase, cytoplasmic transduction domain A"/>
    <property type="match status" value="1"/>
</dbReference>
<evidence type="ECO:0000256" key="6">
    <source>
        <dbReference type="ARBA" id="ARBA00022692"/>
    </source>
</evidence>
<dbReference type="SUPFAM" id="SSF81653">
    <property type="entry name" value="Calcium ATPase, transduction domain A"/>
    <property type="match status" value="1"/>
</dbReference>
<dbReference type="GO" id="GO:0055070">
    <property type="term" value="P:copper ion homeostasis"/>
    <property type="evidence" value="ECO:0007669"/>
    <property type="project" value="TreeGrafter"/>
</dbReference>
<feature type="domain" description="HMA" evidence="16">
    <location>
        <begin position="27"/>
        <end position="91"/>
    </location>
</feature>
<dbReference type="InterPro" id="IPR027256">
    <property type="entry name" value="P-typ_ATPase_IB"/>
</dbReference>
<dbReference type="PROSITE" id="PS00154">
    <property type="entry name" value="ATPASE_E1_E2"/>
    <property type="match status" value="1"/>
</dbReference>
<dbReference type="Gene3D" id="1.20.1110.10">
    <property type="entry name" value="Calcium-transporting ATPase, transmembrane domain"/>
    <property type="match status" value="1"/>
</dbReference>
<evidence type="ECO:0000256" key="5">
    <source>
        <dbReference type="ARBA" id="ARBA00022553"/>
    </source>
</evidence>
<dbReference type="InterPro" id="IPR036163">
    <property type="entry name" value="HMA_dom_sf"/>
</dbReference>
<evidence type="ECO:0000313" key="17">
    <source>
        <dbReference type="EMBL" id="PWN57010.1"/>
    </source>
</evidence>
<dbReference type="PANTHER" id="PTHR43520:SF5">
    <property type="entry name" value="CATION-TRANSPORTING P-TYPE ATPASE-RELATED"/>
    <property type="match status" value="1"/>
</dbReference>
<keyword evidence="7 15" id="KW-0479">Metal-binding</keyword>
<dbReference type="GO" id="GO:0005524">
    <property type="term" value="F:ATP binding"/>
    <property type="evidence" value="ECO:0007669"/>
    <property type="project" value="UniProtKB-UniRule"/>
</dbReference>
<feature type="transmembrane region" description="Helical" evidence="15">
    <location>
        <begin position="358"/>
        <end position="378"/>
    </location>
</feature>
<dbReference type="InterPro" id="IPR059000">
    <property type="entry name" value="ATPase_P-type_domA"/>
</dbReference>
<dbReference type="InterPro" id="IPR023298">
    <property type="entry name" value="ATPase_P-typ_TM_dom_sf"/>
</dbReference>
<feature type="transmembrane region" description="Helical" evidence="15">
    <location>
        <begin position="390"/>
        <end position="413"/>
    </location>
</feature>
<dbReference type="Proteomes" id="UP000251800">
    <property type="component" value="Unassembled WGS sequence"/>
</dbReference>
<feature type="transmembrane region" description="Helical" evidence="15">
    <location>
        <begin position="113"/>
        <end position="132"/>
    </location>
</feature>
<dbReference type="InterPro" id="IPR006121">
    <property type="entry name" value="HMA_dom"/>
</dbReference>
<evidence type="ECO:0000256" key="12">
    <source>
        <dbReference type="ARBA" id="ARBA00022989"/>
    </source>
</evidence>
<keyword evidence="14 15" id="KW-0472">Membrane</keyword>
<dbReference type="Gene3D" id="3.30.70.100">
    <property type="match status" value="1"/>
</dbReference>
<dbReference type="Pfam" id="PF00702">
    <property type="entry name" value="Hydrolase"/>
    <property type="match status" value="1"/>
</dbReference>
<keyword evidence="11" id="KW-1278">Translocase</keyword>
<comment type="subcellular location">
    <subcellularLocation>
        <location evidence="1">Cell membrane</location>
        <topology evidence="1">Multi-pass membrane protein</topology>
    </subcellularLocation>
</comment>
<keyword evidence="3" id="KW-0813">Transport</keyword>
<evidence type="ECO:0000259" key="16">
    <source>
        <dbReference type="PROSITE" id="PS50846"/>
    </source>
</evidence>
<dbReference type="PANTHER" id="PTHR43520">
    <property type="entry name" value="ATP7, ISOFORM B"/>
    <property type="match status" value="1"/>
</dbReference>
<organism evidence="17 18">
    <name type="scientific">Abyssibacter profundi</name>
    <dbReference type="NCBI Taxonomy" id="2182787"/>
    <lineage>
        <taxon>Bacteria</taxon>
        <taxon>Pseudomonadati</taxon>
        <taxon>Pseudomonadota</taxon>
        <taxon>Gammaproteobacteria</taxon>
        <taxon>Chromatiales</taxon>
        <taxon>Oceanococcaceae</taxon>
        <taxon>Abyssibacter</taxon>
    </lineage>
</organism>
<evidence type="ECO:0000256" key="4">
    <source>
        <dbReference type="ARBA" id="ARBA00022475"/>
    </source>
</evidence>
<evidence type="ECO:0000256" key="13">
    <source>
        <dbReference type="ARBA" id="ARBA00023065"/>
    </source>
</evidence>
<dbReference type="GO" id="GO:0043682">
    <property type="term" value="F:P-type divalent copper transporter activity"/>
    <property type="evidence" value="ECO:0007669"/>
    <property type="project" value="TreeGrafter"/>
</dbReference>
<dbReference type="GO" id="GO:0016887">
    <property type="term" value="F:ATP hydrolysis activity"/>
    <property type="evidence" value="ECO:0007669"/>
    <property type="project" value="InterPro"/>
</dbReference>
<reference evidence="17 18" key="1">
    <citation type="submission" date="2018-05" db="EMBL/GenBank/DDBJ databases">
        <title>Abyssibacter profundi OUC007T gen. nov., sp. nov, a marine bacterium isolated from seawater of the Mariana Trench.</title>
        <authorList>
            <person name="Zhou S."/>
        </authorList>
    </citation>
    <scope>NUCLEOTIDE SEQUENCE [LARGE SCALE GENOMIC DNA]</scope>
    <source>
        <strain evidence="17 18">OUC007</strain>
    </source>
</reference>
<keyword evidence="13" id="KW-0406">Ion transport</keyword>
<evidence type="ECO:0000256" key="10">
    <source>
        <dbReference type="ARBA" id="ARBA00022842"/>
    </source>
</evidence>
<evidence type="ECO:0000256" key="2">
    <source>
        <dbReference type="ARBA" id="ARBA00006024"/>
    </source>
</evidence>
<dbReference type="NCBIfam" id="TIGR01512">
    <property type="entry name" value="ATPase-IB2_Cd"/>
    <property type="match status" value="1"/>
</dbReference>
<dbReference type="InterPro" id="IPR036412">
    <property type="entry name" value="HAD-like_sf"/>
</dbReference>
<dbReference type="InterPro" id="IPR018303">
    <property type="entry name" value="ATPase_P-typ_P_site"/>
</dbReference>
<dbReference type="Gene3D" id="3.40.1110.10">
    <property type="entry name" value="Calcium-transporting ATPase, cytoplasmic domain N"/>
    <property type="match status" value="1"/>
</dbReference>
<evidence type="ECO:0000256" key="14">
    <source>
        <dbReference type="ARBA" id="ARBA00023136"/>
    </source>
</evidence>
<dbReference type="InterPro" id="IPR008250">
    <property type="entry name" value="ATPase_P-typ_transduc_dom_A_sf"/>
</dbReference>
<dbReference type="Pfam" id="PF00403">
    <property type="entry name" value="HMA"/>
    <property type="match status" value="1"/>
</dbReference>
<keyword evidence="9 15" id="KW-0067">ATP-binding</keyword>
<dbReference type="CDD" id="cd00371">
    <property type="entry name" value="HMA"/>
    <property type="match status" value="1"/>
</dbReference>